<accession>A0A2I0HYY8</accession>
<keyword evidence="3" id="KW-1185">Reference proteome</keyword>
<dbReference type="EMBL" id="PGOL01004637">
    <property type="protein sequence ID" value="PKI36919.1"/>
    <property type="molecule type" value="Genomic_DNA"/>
</dbReference>
<gene>
    <name evidence="2" type="ORF">CRG98_042699</name>
</gene>
<evidence type="ECO:0000313" key="2">
    <source>
        <dbReference type="EMBL" id="PKI36919.1"/>
    </source>
</evidence>
<sequence>MTIRSIVKVEMVTGVVISFQQPGLWPRRGDLAALTLVYGRWVPTNSNLSQVRPTKRRSLTCVDCDCEIYGHVCREAEASSALGLSKRSRSSLSSSSWWSMTTE</sequence>
<reference evidence="2 3" key="1">
    <citation type="submission" date="2017-11" db="EMBL/GenBank/DDBJ databases">
        <title>De-novo sequencing of pomegranate (Punica granatum L.) genome.</title>
        <authorList>
            <person name="Akparov Z."/>
            <person name="Amiraslanov A."/>
            <person name="Hajiyeva S."/>
            <person name="Abbasov M."/>
            <person name="Kaur K."/>
            <person name="Hamwieh A."/>
            <person name="Solovyev V."/>
            <person name="Salamov A."/>
            <person name="Braich B."/>
            <person name="Kosarev P."/>
            <person name="Mahmoud A."/>
            <person name="Hajiyev E."/>
            <person name="Babayeva S."/>
            <person name="Izzatullayeva V."/>
            <person name="Mammadov A."/>
            <person name="Mammadov A."/>
            <person name="Sharifova S."/>
            <person name="Ojaghi J."/>
            <person name="Eynullazada K."/>
            <person name="Bayramov B."/>
            <person name="Abdulazimova A."/>
            <person name="Shahmuradov I."/>
        </authorList>
    </citation>
    <scope>NUCLEOTIDE SEQUENCE [LARGE SCALE GENOMIC DNA]</scope>
    <source>
        <strain evidence="3">cv. AG2017</strain>
        <tissue evidence="2">Leaf</tissue>
    </source>
</reference>
<comment type="caution">
    <text evidence="2">The sequence shown here is derived from an EMBL/GenBank/DDBJ whole genome shotgun (WGS) entry which is preliminary data.</text>
</comment>
<name>A0A2I0HYY8_PUNGR</name>
<proteinExistence type="predicted"/>
<protein>
    <submittedName>
        <fullName evidence="2">Uncharacterized protein</fullName>
    </submittedName>
</protein>
<evidence type="ECO:0000313" key="3">
    <source>
        <dbReference type="Proteomes" id="UP000233551"/>
    </source>
</evidence>
<evidence type="ECO:0000256" key="1">
    <source>
        <dbReference type="SAM" id="MobiDB-lite"/>
    </source>
</evidence>
<organism evidence="2 3">
    <name type="scientific">Punica granatum</name>
    <name type="common">Pomegranate</name>
    <dbReference type="NCBI Taxonomy" id="22663"/>
    <lineage>
        <taxon>Eukaryota</taxon>
        <taxon>Viridiplantae</taxon>
        <taxon>Streptophyta</taxon>
        <taxon>Embryophyta</taxon>
        <taxon>Tracheophyta</taxon>
        <taxon>Spermatophyta</taxon>
        <taxon>Magnoliopsida</taxon>
        <taxon>eudicotyledons</taxon>
        <taxon>Gunneridae</taxon>
        <taxon>Pentapetalae</taxon>
        <taxon>rosids</taxon>
        <taxon>malvids</taxon>
        <taxon>Myrtales</taxon>
        <taxon>Lythraceae</taxon>
        <taxon>Punica</taxon>
    </lineage>
</organism>
<dbReference type="AlphaFoldDB" id="A0A2I0HYY8"/>
<dbReference type="Proteomes" id="UP000233551">
    <property type="component" value="Unassembled WGS sequence"/>
</dbReference>
<feature type="region of interest" description="Disordered" evidence="1">
    <location>
        <begin position="82"/>
        <end position="103"/>
    </location>
</feature>